<sequence length="327" mass="34884">MSETMFQLTTIATKEIRDAVRGKLFALVSLLLIACGATALIVGAVAMNAEVADYTASRDLLLSLGKAVDALAPPSFKPLALLRGFIEYLEIIGAILGIILGHRTAASERGRNTLGLLLTRPLSLRVLLAGKILGNIAALVVILAVVFIVGAAGITLIGGVGLTVADTARILVTFTAAALYVGSFFLLGLILALHMRRPAHAIMAAFAIWLSLVLIAPQIGDTLDPDNQVGAGVFRTLGIAKPQEKQIMTSFATYETVRDGIEQLSPAKHLERWSFAALGIKEIYLGQPLVTVMRDRWSDAAWLIGLFTALLAGLFTLPFNITNLKKD</sequence>
<dbReference type="AlphaFoldDB" id="A0AAE6BUF8"/>
<feature type="transmembrane region" description="Helical" evidence="1">
    <location>
        <begin position="170"/>
        <end position="193"/>
    </location>
</feature>
<evidence type="ECO:0000313" key="3">
    <source>
        <dbReference type="Proteomes" id="UP000298646"/>
    </source>
</evidence>
<reference evidence="2 3" key="1">
    <citation type="submission" date="2019-04" db="EMBL/GenBank/DDBJ databases">
        <title>Complete genome sequence of Agrobacterium tumefaciens CFBP6624.</title>
        <authorList>
            <person name="Haryono M."/>
            <person name="Lin Y.-C."/>
            <person name="Lai E.-M."/>
            <person name="Kuo C.-H."/>
        </authorList>
    </citation>
    <scope>NUCLEOTIDE SEQUENCE [LARGE SCALE GENOMIC DNA]</scope>
    <source>
        <strain evidence="2 3">CFBP6624</strain>
        <plasmid evidence="3">patcfbp6624</plasmid>
    </source>
</reference>
<geneLocation type="plasmid" evidence="3">
    <name>patcfbp6624</name>
</geneLocation>
<evidence type="ECO:0000313" key="2">
    <source>
        <dbReference type="EMBL" id="QCM03690.1"/>
    </source>
</evidence>
<dbReference type="PANTHER" id="PTHR43471">
    <property type="entry name" value="ABC TRANSPORTER PERMEASE"/>
    <property type="match status" value="1"/>
</dbReference>
<keyword evidence="1" id="KW-0812">Transmembrane</keyword>
<feature type="transmembrane region" description="Helical" evidence="1">
    <location>
        <begin position="24"/>
        <end position="47"/>
    </location>
</feature>
<name>A0AAE6BUF8_AGRTU</name>
<feature type="transmembrane region" description="Helical" evidence="1">
    <location>
        <begin position="132"/>
        <end position="158"/>
    </location>
</feature>
<protein>
    <recommendedName>
        <fullName evidence="4">ABC transporter permease</fullName>
    </recommendedName>
</protein>
<dbReference type="GO" id="GO:0005886">
    <property type="term" value="C:plasma membrane"/>
    <property type="evidence" value="ECO:0007669"/>
    <property type="project" value="UniProtKB-SubCell"/>
</dbReference>
<organism evidence="2 3">
    <name type="scientific">Agrobacterium tumefaciens</name>
    <dbReference type="NCBI Taxonomy" id="358"/>
    <lineage>
        <taxon>Bacteria</taxon>
        <taxon>Pseudomonadati</taxon>
        <taxon>Pseudomonadota</taxon>
        <taxon>Alphaproteobacteria</taxon>
        <taxon>Hyphomicrobiales</taxon>
        <taxon>Rhizobiaceae</taxon>
        <taxon>Rhizobium/Agrobacterium group</taxon>
        <taxon>Agrobacterium</taxon>
        <taxon>Agrobacterium tumefaciens complex</taxon>
    </lineage>
</organism>
<gene>
    <name evidence="2" type="ORF">CFBP6624_26295</name>
</gene>
<keyword evidence="1" id="KW-0472">Membrane</keyword>
<feature type="transmembrane region" description="Helical" evidence="1">
    <location>
        <begin position="200"/>
        <end position="219"/>
    </location>
</feature>
<keyword evidence="2" id="KW-0614">Plasmid</keyword>
<proteinExistence type="predicted"/>
<dbReference type="Pfam" id="PF12679">
    <property type="entry name" value="ABC2_membrane_2"/>
    <property type="match status" value="1"/>
</dbReference>
<feature type="transmembrane region" description="Helical" evidence="1">
    <location>
        <begin position="300"/>
        <end position="321"/>
    </location>
</feature>
<dbReference type="GO" id="GO:0140359">
    <property type="term" value="F:ABC-type transporter activity"/>
    <property type="evidence" value="ECO:0007669"/>
    <property type="project" value="InterPro"/>
</dbReference>
<keyword evidence="1" id="KW-1133">Transmembrane helix</keyword>
<evidence type="ECO:0008006" key="4">
    <source>
        <dbReference type="Google" id="ProtNLM"/>
    </source>
</evidence>
<dbReference type="EMBL" id="CP039909">
    <property type="protein sequence ID" value="QCM03690.1"/>
    <property type="molecule type" value="Genomic_DNA"/>
</dbReference>
<dbReference type="RefSeq" id="WP_052820477.1">
    <property type="nucleotide sequence ID" value="NZ_CP039909.1"/>
</dbReference>
<accession>A0AAE6BUF8</accession>
<feature type="transmembrane region" description="Helical" evidence="1">
    <location>
        <begin position="80"/>
        <end position="101"/>
    </location>
</feature>
<dbReference type="Proteomes" id="UP000298646">
    <property type="component" value="Plasmid pAtCFBP6624"/>
</dbReference>
<evidence type="ECO:0000256" key="1">
    <source>
        <dbReference type="SAM" id="Phobius"/>
    </source>
</evidence>